<keyword evidence="2" id="KW-0963">Cytoplasm</keyword>
<dbReference type="EnsemblMetazoa" id="MESCA002872-RA">
    <property type="protein sequence ID" value="MESCA002872-PA"/>
    <property type="gene ID" value="MESCA002872"/>
</dbReference>
<organism evidence="7 8">
    <name type="scientific">Megaselia scalaris</name>
    <name type="common">Humpbacked fly</name>
    <name type="synonym">Phora scalaris</name>
    <dbReference type="NCBI Taxonomy" id="36166"/>
    <lineage>
        <taxon>Eukaryota</taxon>
        <taxon>Metazoa</taxon>
        <taxon>Ecdysozoa</taxon>
        <taxon>Arthropoda</taxon>
        <taxon>Hexapoda</taxon>
        <taxon>Insecta</taxon>
        <taxon>Pterygota</taxon>
        <taxon>Neoptera</taxon>
        <taxon>Endopterygota</taxon>
        <taxon>Diptera</taxon>
        <taxon>Brachycera</taxon>
        <taxon>Muscomorpha</taxon>
        <taxon>Platypezoidea</taxon>
        <taxon>Phoridae</taxon>
        <taxon>Megaseliini</taxon>
        <taxon>Megaselia</taxon>
    </lineage>
</organism>
<feature type="coiled-coil region" evidence="5">
    <location>
        <begin position="310"/>
        <end position="351"/>
    </location>
</feature>
<dbReference type="GO" id="GO:0034454">
    <property type="term" value="P:microtubule anchoring at centrosome"/>
    <property type="evidence" value="ECO:0007669"/>
    <property type="project" value="TreeGrafter"/>
</dbReference>
<feature type="coiled-coil region" evidence="5">
    <location>
        <begin position="419"/>
        <end position="538"/>
    </location>
</feature>
<dbReference type="Proteomes" id="UP000015102">
    <property type="component" value="Unassembled WGS sequence"/>
</dbReference>
<evidence type="ECO:0000256" key="6">
    <source>
        <dbReference type="SAM" id="MobiDB-lite"/>
    </source>
</evidence>
<dbReference type="AlphaFoldDB" id="T1GHH1"/>
<dbReference type="Gene3D" id="1.10.287.1490">
    <property type="match status" value="1"/>
</dbReference>
<evidence type="ECO:0000256" key="1">
    <source>
        <dbReference type="ARBA" id="ARBA00004300"/>
    </source>
</evidence>
<dbReference type="EMBL" id="CAQQ02177184">
    <property type="status" value="NOT_ANNOTATED_CDS"/>
    <property type="molecule type" value="Genomic_DNA"/>
</dbReference>
<feature type="coiled-coil region" evidence="5">
    <location>
        <begin position="642"/>
        <end position="680"/>
    </location>
</feature>
<keyword evidence="5" id="KW-0175">Coiled coil</keyword>
<protein>
    <submittedName>
        <fullName evidence="7">Uncharacterized protein</fullName>
    </submittedName>
</protein>
<comment type="subcellular location">
    <subcellularLocation>
        <location evidence="1">Cytoplasm</location>
        <location evidence="1">Cytoskeleton</location>
        <location evidence="1">Microtubule organizing center</location>
        <location evidence="1">Centrosome</location>
    </subcellularLocation>
</comment>
<name>T1GHH1_MEGSC</name>
<reference evidence="8" key="1">
    <citation type="submission" date="2013-02" db="EMBL/GenBank/DDBJ databases">
        <authorList>
            <person name="Hughes D."/>
        </authorList>
    </citation>
    <scope>NUCLEOTIDE SEQUENCE</scope>
    <source>
        <strain>Durham</strain>
        <strain evidence="8">NC isolate 2 -- Noor lab</strain>
    </source>
</reference>
<evidence type="ECO:0000256" key="3">
    <source>
        <dbReference type="ARBA" id="ARBA00022553"/>
    </source>
</evidence>
<evidence type="ECO:0000256" key="2">
    <source>
        <dbReference type="ARBA" id="ARBA00022490"/>
    </source>
</evidence>
<reference evidence="7" key="2">
    <citation type="submission" date="2015-06" db="UniProtKB">
        <authorList>
            <consortium name="EnsemblMetazoa"/>
        </authorList>
    </citation>
    <scope>IDENTIFICATION</scope>
</reference>
<keyword evidence="3" id="KW-0597">Phosphoprotein</keyword>
<evidence type="ECO:0000256" key="4">
    <source>
        <dbReference type="ARBA" id="ARBA00023212"/>
    </source>
</evidence>
<feature type="coiled-coil region" evidence="5">
    <location>
        <begin position="234"/>
        <end position="282"/>
    </location>
</feature>
<dbReference type="EMBL" id="CAQQ02177183">
    <property type="status" value="NOT_ANNOTATED_CDS"/>
    <property type="molecule type" value="Genomic_DNA"/>
</dbReference>
<keyword evidence="8" id="KW-1185">Reference proteome</keyword>
<proteinExistence type="predicted"/>
<feature type="region of interest" description="Disordered" evidence="6">
    <location>
        <begin position="361"/>
        <end position="393"/>
    </location>
</feature>
<evidence type="ECO:0000313" key="7">
    <source>
        <dbReference type="EnsemblMetazoa" id="MESCA002872-PA"/>
    </source>
</evidence>
<dbReference type="HOGENOM" id="CLU_366128_0_0_1"/>
<dbReference type="PANTHER" id="PTHR18905:SF13">
    <property type="entry name" value="NON-CENTROSOMAL MICROTUBULE ARRAY"/>
    <property type="match status" value="1"/>
</dbReference>
<evidence type="ECO:0000313" key="8">
    <source>
        <dbReference type="Proteomes" id="UP000015102"/>
    </source>
</evidence>
<accession>T1GHH1</accession>
<dbReference type="GO" id="GO:0005813">
    <property type="term" value="C:centrosome"/>
    <property type="evidence" value="ECO:0007669"/>
    <property type="project" value="UniProtKB-SubCell"/>
</dbReference>
<dbReference type="STRING" id="36166.T1GHH1"/>
<evidence type="ECO:0000256" key="5">
    <source>
        <dbReference type="SAM" id="Coils"/>
    </source>
</evidence>
<sequence>MGYGSEIGTHYFTKENLAVVFQKVGIAEKIAGKVAEEVFEKTPANAINLKQFIALIHGPNSDIEFDFDLTNDLCYENDGNTNSLSTLVDESERDFLFKDNLSSKKLETIPVNSVVEMWERVGIPEPKQLLTALGFDIEEDCEINIKKISRMLDDSIQSHEIDYSETVLLKAALALPAVKYKSDANRRAALLAQEVDERHAHLESTSKEQIKCLEQRHAEAIKEIKAQFTNDKEITRLESQIKSYQDELSKLKDEITQLTADNTNLENEQVNFQKQITDLLEANIKLNNEIVDRETIPISGTPSGTETEEVLELFNKISVLQSENANLRDKNDELMSEVESLTVDLQRFKIKASKVVSEDEIDQSGGAVKRRGDSPSKTQIPEESPRTGKLRRCNSETELEGECVAVELQNPLLSPNSKVSQLESRCKELETSLDQLSKAYEDCEDYWQDKLSQERKMFEKERQIYDEEQQDNDRKFTELMEKVQEKDGLEQQYTDLEKEFEEFKEKSMVEFEEKCKEIEELRTEIDGLRLEINENKELFDDIAKSSTQHILNTSNSPASSPISYLMQQSTIQSPMKNRMDLEDPRQSRSLFNNGTGIFQRRRRQFNVILMASQHSCFETHSVASTHSVHKSLPGGTSNSNGIKEELKRLKFFEVQLKEHIQDLTIKRDSLVMELQQLQEAKPVLEKAYARAAHPSLIQRVNQLELRNRHLQNVIKQQQHYTENLLNQTWQQYTAEKNEAHSRLEAQAILIKSKLNVLQTLTY</sequence>
<dbReference type="PANTHER" id="PTHR18905">
    <property type="entry name" value="NINEIN"/>
    <property type="match status" value="1"/>
</dbReference>
<keyword evidence="4" id="KW-0206">Cytoskeleton</keyword>